<feature type="compositionally biased region" description="Basic and acidic residues" evidence="1">
    <location>
        <begin position="244"/>
        <end position="258"/>
    </location>
</feature>
<dbReference type="EMBL" id="GG704915">
    <property type="protein sequence ID" value="EAS30239.3"/>
    <property type="molecule type" value="Genomic_DNA"/>
</dbReference>
<reference evidence="3" key="2">
    <citation type="journal article" date="2010" name="Genome Res.">
        <title>Population genomic sequencing of Coccidioides fungi reveals recent hybridization and transposon control.</title>
        <authorList>
            <person name="Neafsey D.E."/>
            <person name="Barker B.M."/>
            <person name="Sharpton T.J."/>
            <person name="Stajich J.E."/>
            <person name="Park D.J."/>
            <person name="Whiston E."/>
            <person name="Hung C.-Y."/>
            <person name="McMahan C."/>
            <person name="White J."/>
            <person name="Sykes S."/>
            <person name="Heiman D."/>
            <person name="Young S."/>
            <person name="Zeng Q."/>
            <person name="Abouelleil A."/>
            <person name="Aftuck L."/>
            <person name="Bessette D."/>
            <person name="Brown A."/>
            <person name="FitzGerald M."/>
            <person name="Lui A."/>
            <person name="Macdonald J.P."/>
            <person name="Priest M."/>
            <person name="Orbach M.J."/>
            <person name="Galgiani J.N."/>
            <person name="Kirkland T.N."/>
            <person name="Cole G.T."/>
            <person name="Birren B.W."/>
            <person name="Henn M.R."/>
            <person name="Taylor J.W."/>
            <person name="Rounsley S.D."/>
        </authorList>
    </citation>
    <scope>GENOME REANNOTATION</scope>
    <source>
        <strain evidence="3">RS</strain>
    </source>
</reference>
<dbReference type="AlphaFoldDB" id="J3K6L7"/>
<name>J3K6L7_COCIM</name>
<proteinExistence type="predicted"/>
<keyword evidence="3" id="KW-1185">Reference proteome</keyword>
<gene>
    <name evidence="2" type="ORF">CIMG_05718</name>
</gene>
<dbReference type="Proteomes" id="UP000001261">
    <property type="component" value="Unassembled WGS sequence"/>
</dbReference>
<evidence type="ECO:0000313" key="3">
    <source>
        <dbReference type="Proteomes" id="UP000001261"/>
    </source>
</evidence>
<reference evidence="3" key="1">
    <citation type="journal article" date="2009" name="Genome Res.">
        <title>Comparative genomic analyses of the human fungal pathogens Coccidioides and their relatives.</title>
        <authorList>
            <person name="Sharpton T.J."/>
            <person name="Stajich J.E."/>
            <person name="Rounsley S.D."/>
            <person name="Gardner M.J."/>
            <person name="Wortman J.R."/>
            <person name="Jordar V.S."/>
            <person name="Maiti R."/>
            <person name="Kodira C.D."/>
            <person name="Neafsey D.E."/>
            <person name="Zeng Q."/>
            <person name="Hung C.-Y."/>
            <person name="McMahan C."/>
            <person name="Muszewska A."/>
            <person name="Grynberg M."/>
            <person name="Mandel M.A."/>
            <person name="Kellner E.M."/>
            <person name="Barker B.M."/>
            <person name="Galgiani J.N."/>
            <person name="Orbach M.J."/>
            <person name="Kirkland T.N."/>
            <person name="Cole G.T."/>
            <person name="Henn M.R."/>
            <person name="Birren B.W."/>
            <person name="Taylor J.W."/>
        </authorList>
    </citation>
    <scope>NUCLEOTIDE SEQUENCE [LARGE SCALE GENOMIC DNA]</scope>
    <source>
        <strain evidence="3">RS</strain>
    </source>
</reference>
<dbReference type="InParanoid" id="J3K6L7"/>
<evidence type="ECO:0000256" key="1">
    <source>
        <dbReference type="SAM" id="MobiDB-lite"/>
    </source>
</evidence>
<dbReference type="OMA" id="HETWATA"/>
<dbReference type="OrthoDB" id="2663223at2759"/>
<organism evidence="2 3">
    <name type="scientific">Coccidioides immitis (strain RS)</name>
    <name type="common">Valley fever fungus</name>
    <dbReference type="NCBI Taxonomy" id="246410"/>
    <lineage>
        <taxon>Eukaryota</taxon>
        <taxon>Fungi</taxon>
        <taxon>Dikarya</taxon>
        <taxon>Ascomycota</taxon>
        <taxon>Pezizomycotina</taxon>
        <taxon>Eurotiomycetes</taxon>
        <taxon>Eurotiomycetidae</taxon>
        <taxon>Onygenales</taxon>
        <taxon>Onygenaceae</taxon>
        <taxon>Coccidioides</taxon>
    </lineage>
</organism>
<accession>J3K6L7</accession>
<protein>
    <submittedName>
        <fullName evidence="2">Uncharacterized protein</fullName>
    </submittedName>
</protein>
<dbReference type="RefSeq" id="XP_001241822.2">
    <property type="nucleotide sequence ID" value="XM_001241821.2"/>
</dbReference>
<evidence type="ECO:0000313" key="2">
    <source>
        <dbReference type="EMBL" id="EAS30239.3"/>
    </source>
</evidence>
<sequence length="367" mass="42657">MTTAIILQSEHNWEQWLAQIRQYAHTKQIWEFIDPSVEEPPKLEPPEDGVDVELEGMALQKAMILLKWEIKRYDRRELALADMLNYIRERISSRCFTFIEDITCPHECLRILQEQVARPEAATRMMLRSEFMKMNVHGPPRGKDLEDWVTDWEIMVERIRKHKIEDLLYNETLVMDFLQAIQKDCPEFSTQQQVQITITEIYPSHDEVLRAFWRYWRNVQVNGKQKKFKQPGGSFAATLQGRSPAEEKGQERKGDSQKKPPSCVCGSKHYFGQCPYYNSNIRSADWKADPEIEKKAQEMLKKPRIKGMVKASIKREGKNKDADTRAGQEIETLKENGVFMAARNLPCAAFNTASLQLDENPACQCIS</sequence>
<dbReference type="KEGG" id="cim:CIMG_05718"/>
<dbReference type="GeneID" id="4561278"/>
<dbReference type="VEuPathDB" id="FungiDB:CIMG_05718"/>
<feature type="region of interest" description="Disordered" evidence="1">
    <location>
        <begin position="226"/>
        <end position="263"/>
    </location>
</feature>